<dbReference type="PANTHER" id="PTHR23227">
    <property type="entry name" value="BUCENTAUR RELATED"/>
    <property type="match status" value="1"/>
</dbReference>
<dbReference type="PANTHER" id="PTHR23227:SF67">
    <property type="entry name" value="CRANIOFACIAL DEVELOPMENT PROTEIN 2-LIKE"/>
    <property type="match status" value="1"/>
</dbReference>
<dbReference type="RefSeq" id="XP_009763775.1">
    <property type="nucleotide sequence ID" value="XM_009765473.1"/>
</dbReference>
<organism evidence="2 3">
    <name type="scientific">Nicotiana sylvestris</name>
    <name type="common">Wood tobacco</name>
    <name type="synonym">South American tobacco</name>
    <dbReference type="NCBI Taxonomy" id="4096"/>
    <lineage>
        <taxon>Eukaryota</taxon>
        <taxon>Viridiplantae</taxon>
        <taxon>Streptophyta</taxon>
        <taxon>Embryophyta</taxon>
        <taxon>Tracheophyta</taxon>
        <taxon>Spermatophyta</taxon>
        <taxon>Magnoliopsida</taxon>
        <taxon>eudicotyledons</taxon>
        <taxon>Gunneridae</taxon>
        <taxon>Pentapetalae</taxon>
        <taxon>asterids</taxon>
        <taxon>lamiids</taxon>
        <taxon>Solanales</taxon>
        <taxon>Solanaceae</taxon>
        <taxon>Nicotianoideae</taxon>
        <taxon>Nicotianeae</taxon>
        <taxon>Nicotiana</taxon>
    </lineage>
</organism>
<feature type="region of interest" description="Disordered" evidence="1">
    <location>
        <begin position="1"/>
        <end position="40"/>
    </location>
</feature>
<reference evidence="2" key="1">
    <citation type="journal article" date="2013" name="Genome Biol.">
        <title>Reference genomes and transcriptomes of Nicotiana sylvestris and Nicotiana tomentosiformis.</title>
        <authorList>
            <person name="Sierro N."/>
            <person name="Battey J.N."/>
            <person name="Ouadi S."/>
            <person name="Bovet L."/>
            <person name="Goepfert S."/>
            <person name="Bakaher N."/>
            <person name="Peitsch M.C."/>
            <person name="Ivanov N.V."/>
        </authorList>
    </citation>
    <scope>NUCLEOTIDE SEQUENCE [LARGE SCALE GENOMIC DNA]</scope>
</reference>
<evidence type="ECO:0000256" key="1">
    <source>
        <dbReference type="SAM" id="MobiDB-lite"/>
    </source>
</evidence>
<dbReference type="InterPro" id="IPR036691">
    <property type="entry name" value="Endo/exonu/phosph_ase_sf"/>
</dbReference>
<protein>
    <submittedName>
        <fullName evidence="3">Uncharacterized protein LOC104215629</fullName>
    </submittedName>
</protein>
<dbReference type="InterPro" id="IPR027124">
    <property type="entry name" value="Swc5/CFDP1/2"/>
</dbReference>
<name>A0A1U7VPF8_NICSY</name>
<dbReference type="Gene3D" id="3.60.10.10">
    <property type="entry name" value="Endonuclease/exonuclease/phosphatase"/>
    <property type="match status" value="2"/>
</dbReference>
<dbReference type="AlphaFoldDB" id="A0A1U7VPF8"/>
<evidence type="ECO:0000313" key="2">
    <source>
        <dbReference type="Proteomes" id="UP000189701"/>
    </source>
</evidence>
<feature type="compositionally biased region" description="Basic and acidic residues" evidence="1">
    <location>
        <begin position="7"/>
        <end position="22"/>
    </location>
</feature>
<gene>
    <name evidence="3" type="primary">LOC104215629</name>
</gene>
<proteinExistence type="predicted"/>
<accession>A0A1U7VPF8</accession>
<reference evidence="3" key="2">
    <citation type="submission" date="2025-08" db="UniProtKB">
        <authorList>
            <consortium name="RefSeq"/>
        </authorList>
    </citation>
    <scope>IDENTIFICATION</scope>
    <source>
        <tissue evidence="3">Leaf</tissue>
    </source>
</reference>
<sequence length="243" mass="27086">MAMVWDGRVRSCPRGERREGREVGQGLRGGSGGKRGKGNKGSYRLRIGSWNVGTLTGKSIELAKILQKRRVNIACVQETRWVGSTANDADGYKLWYSGVERGGYGEVHGGFSFGERNGEGTMLLDFAKAFGLVIMNSRFSKRNEHLVTFQNAVAKTHINYLLLRRCESGLCKDCKVIPGETLATQHKLLVIDVGIKLKRRKLIARGTPRIRWGALTKDKAQELEWRLSAMGAWRSSGDANTMW</sequence>
<evidence type="ECO:0000313" key="3">
    <source>
        <dbReference type="RefSeq" id="XP_009763775.1"/>
    </source>
</evidence>
<dbReference type="Proteomes" id="UP000189701">
    <property type="component" value="Unplaced"/>
</dbReference>
<keyword evidence="2" id="KW-1185">Reference proteome</keyword>
<dbReference type="SUPFAM" id="SSF56219">
    <property type="entry name" value="DNase I-like"/>
    <property type="match status" value="1"/>
</dbReference>
<dbReference type="STRING" id="4096.A0A1U7VPF8"/>